<dbReference type="RefSeq" id="WP_301591823.1">
    <property type="nucleotide sequence ID" value="NZ_JAPFQI010000018.1"/>
</dbReference>
<evidence type="ECO:0000313" key="4">
    <source>
        <dbReference type="Proteomes" id="UP001526430"/>
    </source>
</evidence>
<evidence type="ECO:0000259" key="2">
    <source>
        <dbReference type="Pfam" id="PF13358"/>
    </source>
</evidence>
<reference evidence="3 4" key="1">
    <citation type="submission" date="2022-10" db="EMBL/GenBank/DDBJ databases">
        <title>Roseococcus glaciei nov., sp. nov., isolated from glacier.</title>
        <authorList>
            <person name="Liu Q."/>
            <person name="Xin Y.-H."/>
        </authorList>
    </citation>
    <scope>NUCLEOTIDE SEQUENCE [LARGE SCALE GENOMIC DNA]</scope>
    <source>
        <strain evidence="3 4">MDT2-1-1</strain>
    </source>
</reference>
<organism evidence="3 4">
    <name type="scientific">Sabulicella glaciei</name>
    <dbReference type="NCBI Taxonomy" id="2984948"/>
    <lineage>
        <taxon>Bacteria</taxon>
        <taxon>Pseudomonadati</taxon>
        <taxon>Pseudomonadota</taxon>
        <taxon>Alphaproteobacteria</taxon>
        <taxon>Acetobacterales</taxon>
        <taxon>Acetobacteraceae</taxon>
        <taxon>Sabulicella</taxon>
    </lineage>
</organism>
<dbReference type="Pfam" id="PF13358">
    <property type="entry name" value="DDE_3"/>
    <property type="match status" value="1"/>
</dbReference>
<gene>
    <name evidence="3" type="ORF">OF850_18235</name>
</gene>
<dbReference type="Gene3D" id="3.30.420.10">
    <property type="entry name" value="Ribonuclease H-like superfamily/Ribonuclease H"/>
    <property type="match status" value="1"/>
</dbReference>
<proteinExistence type="predicted"/>
<comment type="caution">
    <text evidence="3">The sequence shown here is derived from an EMBL/GenBank/DDBJ whole genome shotgun (WGS) entry which is preliminary data.</text>
</comment>
<dbReference type="InterPro" id="IPR036397">
    <property type="entry name" value="RNaseH_sf"/>
</dbReference>
<feature type="compositionally biased region" description="Low complexity" evidence="1">
    <location>
        <begin position="189"/>
        <end position="205"/>
    </location>
</feature>
<dbReference type="EMBL" id="JAPFQI010000018">
    <property type="protein sequence ID" value="MCW8087568.1"/>
    <property type="molecule type" value="Genomic_DNA"/>
</dbReference>
<keyword evidence="4" id="KW-1185">Reference proteome</keyword>
<evidence type="ECO:0000313" key="3">
    <source>
        <dbReference type="EMBL" id="MCW8087568.1"/>
    </source>
</evidence>
<protein>
    <submittedName>
        <fullName evidence="3">Transposase</fullName>
    </submittedName>
</protein>
<sequence>MWRWQRRDYPTIADRAKAESGAIFWGGETGLRSDDVRGCSYAPPGRMPEVWVNHKRADLGLISAVASKGELQWMVLDAAIKAPDLIRVLARLIRDAEQRVFLIFDRLPVHRSAQVRDWLVGREAEIEMFFLSGYSRELNPDDGINGDLKQAVTGKAPARSKAQLKRAVVSRMRWLSTLPETGSAASPGTELSSTLRSSRSYRPDQ</sequence>
<dbReference type="Proteomes" id="UP001526430">
    <property type="component" value="Unassembled WGS sequence"/>
</dbReference>
<feature type="domain" description="Tc1-like transposase DDE" evidence="2">
    <location>
        <begin position="24"/>
        <end position="165"/>
    </location>
</feature>
<feature type="region of interest" description="Disordered" evidence="1">
    <location>
        <begin position="179"/>
        <end position="205"/>
    </location>
</feature>
<name>A0ABT3NZK2_9PROT</name>
<accession>A0ABT3NZK2</accession>
<dbReference type="InterPro" id="IPR038717">
    <property type="entry name" value="Tc1-like_DDE_dom"/>
</dbReference>
<evidence type="ECO:0000256" key="1">
    <source>
        <dbReference type="SAM" id="MobiDB-lite"/>
    </source>
</evidence>